<name>A0A6J4JAK6_9SPHI</name>
<evidence type="ECO:0000313" key="1">
    <source>
        <dbReference type="EMBL" id="CAA9274697.1"/>
    </source>
</evidence>
<proteinExistence type="predicted"/>
<feature type="non-terminal residue" evidence="1">
    <location>
        <position position="1"/>
    </location>
</feature>
<dbReference type="AlphaFoldDB" id="A0A6J4JAK6"/>
<accession>A0A6J4JAK6</accession>
<dbReference type="EMBL" id="CADCTQ010000277">
    <property type="protein sequence ID" value="CAA9274697.1"/>
    <property type="molecule type" value="Genomic_DNA"/>
</dbReference>
<protein>
    <submittedName>
        <fullName evidence="1">Uncharacterized protein</fullName>
    </submittedName>
</protein>
<organism evidence="1">
    <name type="scientific">uncultured Cytophagales bacterium</name>
    <dbReference type="NCBI Taxonomy" id="158755"/>
    <lineage>
        <taxon>Bacteria</taxon>
        <taxon>Pseudomonadati</taxon>
        <taxon>Bacteroidota</taxon>
        <taxon>Sphingobacteriia</taxon>
        <taxon>Sphingobacteriales</taxon>
        <taxon>environmental samples</taxon>
    </lineage>
</organism>
<sequence>VFSPKVFIIQTRTGDHGYGGVQPFDQLDHQKKYPPFYPFNHGHPGL</sequence>
<feature type="non-terminal residue" evidence="1">
    <location>
        <position position="46"/>
    </location>
</feature>
<reference evidence="1" key="1">
    <citation type="submission" date="2020-02" db="EMBL/GenBank/DDBJ databases">
        <authorList>
            <person name="Meier V. D."/>
        </authorList>
    </citation>
    <scope>NUCLEOTIDE SEQUENCE</scope>
    <source>
        <strain evidence="1">AVDCRST_MAG56</strain>
    </source>
</reference>
<gene>
    <name evidence="1" type="ORF">AVDCRST_MAG56-3279</name>
</gene>